<dbReference type="Proteomes" id="UP000029870">
    <property type="component" value="Unassembled WGS sequence"/>
</dbReference>
<comment type="caution">
    <text evidence="1">The sequence shown here is derived from an EMBL/GenBank/DDBJ whole genome shotgun (WGS) entry which is preliminary data.</text>
</comment>
<gene>
    <name evidence="1" type="ORF">LS77_007020</name>
</gene>
<dbReference type="InterPro" id="IPR011889">
    <property type="entry name" value="Liste_lipo_26"/>
</dbReference>
<dbReference type="Pfam" id="PF03382">
    <property type="entry name" value="DUF285"/>
    <property type="match status" value="1"/>
</dbReference>
<reference evidence="1 2" key="1">
    <citation type="journal article" date="2014" name="Genome Announc.">
        <title>Draft genome sequences of eight enterohepatic helicobacter species isolated from both laboratory and wild rodents.</title>
        <authorList>
            <person name="Sheh A."/>
            <person name="Shen Z."/>
            <person name="Fox J.G."/>
        </authorList>
    </citation>
    <scope>NUCLEOTIDE SEQUENCE [LARGE SCALE GENOMIC DNA]</scope>
    <source>
        <strain evidence="1 2">Missouri</strain>
    </source>
</reference>
<accession>A0A6D2C8Q4</accession>
<evidence type="ECO:0000313" key="1">
    <source>
        <dbReference type="EMBL" id="TLE04079.1"/>
    </source>
</evidence>
<evidence type="ECO:0000313" key="2">
    <source>
        <dbReference type="Proteomes" id="UP000029870"/>
    </source>
</evidence>
<dbReference type="InterPro" id="IPR005046">
    <property type="entry name" value="DUF285"/>
</dbReference>
<dbReference type="AlphaFoldDB" id="A0A6D2C8Q4"/>
<sequence>MSELFQNSKRTDFSGIESWDVSNVINMRSMFEHAISFNQPLDDWDVSNVENMRSMFNTAKSFNQSLNNWDVSNVKNMDHMFYNTSMRSYPQWYR</sequence>
<organism evidence="1 2">
    <name type="scientific">Helicobacter bilis</name>
    <dbReference type="NCBI Taxonomy" id="37372"/>
    <lineage>
        <taxon>Bacteria</taxon>
        <taxon>Pseudomonadati</taxon>
        <taxon>Campylobacterota</taxon>
        <taxon>Epsilonproteobacteria</taxon>
        <taxon>Campylobacterales</taxon>
        <taxon>Helicobacteraceae</taxon>
        <taxon>Helicobacter</taxon>
    </lineage>
</organism>
<dbReference type="NCBIfam" id="TIGR02167">
    <property type="entry name" value="Liste_lipo_26"/>
    <property type="match status" value="1"/>
</dbReference>
<dbReference type="EMBL" id="JRPH02000020">
    <property type="protein sequence ID" value="TLE04079.1"/>
    <property type="molecule type" value="Genomic_DNA"/>
</dbReference>
<name>A0A6D2C8Q4_9HELI</name>
<protein>
    <submittedName>
        <fullName evidence="1">BspA family leucine-rich repeat surface protein</fullName>
    </submittedName>
</protein>
<proteinExistence type="predicted"/>